<gene>
    <name evidence="5" type="ORF">CUN48_07705</name>
</gene>
<sequence>MGLSALAARESAAGQLARRARVAGDSRSRPTRGVSRPTTPMMDILGLGATAVDHLIYVPSYPPPNVKSHVQRSERQCGGLTATALVAASRLGARCAYAGMLGRDDASQFVAETLQREGIDLSHLIVRDDAGPIRSTIIVGTDRGTRNVFPEHPAQCGAHPTLPPEPVIRNARVLFVDHVGIEGMIRAARVARAAGIPIVSDIERDLPGCRELLELVDHVVMSWDFARALTGAHSPEEGIYRLWTPRRALVAVTCGEDGCFFSDDGQVVSHQPAFRVQVADTTGCGDVFHGAYCAALAKGMPAAERIRLASAAAALKATRTGGQAGAPTLEQTLRFLGAQN</sequence>
<dbReference type="PANTHER" id="PTHR42774:SF3">
    <property type="entry name" value="KETOHEXOKINASE"/>
    <property type="match status" value="1"/>
</dbReference>
<dbReference type="SUPFAM" id="SSF53613">
    <property type="entry name" value="Ribokinase-like"/>
    <property type="match status" value="1"/>
</dbReference>
<proteinExistence type="predicted"/>
<feature type="domain" description="Carbohydrate kinase PfkB" evidence="4">
    <location>
        <begin position="46"/>
        <end position="328"/>
    </location>
</feature>
<organism evidence="5 6">
    <name type="scientific">Candidatus Thermofonsia Clade 3 bacterium</name>
    <dbReference type="NCBI Taxonomy" id="2364212"/>
    <lineage>
        <taxon>Bacteria</taxon>
        <taxon>Bacillati</taxon>
        <taxon>Chloroflexota</taxon>
        <taxon>Candidatus Thermofontia</taxon>
        <taxon>Candidatus Thermofonsia Clade 3</taxon>
    </lineage>
</organism>
<keyword evidence="1" id="KW-0808">Transferase</keyword>
<keyword evidence="2" id="KW-0418">Kinase</keyword>
<dbReference type="GO" id="GO:0016301">
    <property type="term" value="F:kinase activity"/>
    <property type="evidence" value="ECO:0007669"/>
    <property type="project" value="UniProtKB-KW"/>
</dbReference>
<evidence type="ECO:0000256" key="1">
    <source>
        <dbReference type="ARBA" id="ARBA00022679"/>
    </source>
</evidence>
<dbReference type="PANTHER" id="PTHR42774">
    <property type="entry name" value="PHOSPHOTRANSFERASE SYSTEM TRANSPORT PROTEIN"/>
    <property type="match status" value="1"/>
</dbReference>
<dbReference type="PRINTS" id="PR00990">
    <property type="entry name" value="RIBOKINASE"/>
</dbReference>
<dbReference type="Pfam" id="PF00294">
    <property type="entry name" value="PfkB"/>
    <property type="match status" value="1"/>
</dbReference>
<name>A0A2M8QCV4_9CHLR</name>
<dbReference type="InterPro" id="IPR052562">
    <property type="entry name" value="Ketohexokinase-related"/>
</dbReference>
<evidence type="ECO:0000256" key="2">
    <source>
        <dbReference type="ARBA" id="ARBA00022777"/>
    </source>
</evidence>
<evidence type="ECO:0000259" key="4">
    <source>
        <dbReference type="Pfam" id="PF00294"/>
    </source>
</evidence>
<protein>
    <recommendedName>
        <fullName evidence="4">Carbohydrate kinase PfkB domain-containing protein</fullName>
    </recommendedName>
</protein>
<dbReference type="EMBL" id="PGTN01000040">
    <property type="protein sequence ID" value="PJF47639.1"/>
    <property type="molecule type" value="Genomic_DNA"/>
</dbReference>
<dbReference type="InterPro" id="IPR011611">
    <property type="entry name" value="PfkB_dom"/>
</dbReference>
<evidence type="ECO:0000313" key="5">
    <source>
        <dbReference type="EMBL" id="PJF47639.1"/>
    </source>
</evidence>
<dbReference type="InterPro" id="IPR029056">
    <property type="entry name" value="Ribokinase-like"/>
</dbReference>
<dbReference type="InterPro" id="IPR002139">
    <property type="entry name" value="Ribo/fructo_kinase"/>
</dbReference>
<feature type="region of interest" description="Disordered" evidence="3">
    <location>
        <begin position="17"/>
        <end position="40"/>
    </location>
</feature>
<evidence type="ECO:0000313" key="6">
    <source>
        <dbReference type="Proteomes" id="UP000230790"/>
    </source>
</evidence>
<evidence type="ECO:0000256" key="3">
    <source>
        <dbReference type="SAM" id="MobiDB-lite"/>
    </source>
</evidence>
<accession>A0A2M8QCV4</accession>
<comment type="caution">
    <text evidence="5">The sequence shown here is derived from an EMBL/GenBank/DDBJ whole genome shotgun (WGS) entry which is preliminary data.</text>
</comment>
<reference evidence="5 6" key="1">
    <citation type="submission" date="2017-11" db="EMBL/GenBank/DDBJ databases">
        <title>Evolution of Phototrophy in the Chloroflexi Phylum Driven by Horizontal Gene Transfer.</title>
        <authorList>
            <person name="Ward L.M."/>
            <person name="Hemp J."/>
            <person name="Shih P.M."/>
            <person name="Mcglynn S.E."/>
            <person name="Fischer W."/>
        </authorList>
    </citation>
    <scope>NUCLEOTIDE SEQUENCE [LARGE SCALE GENOMIC DNA]</scope>
    <source>
        <strain evidence="5">JP3_7</strain>
    </source>
</reference>
<dbReference type="AlphaFoldDB" id="A0A2M8QCV4"/>
<dbReference type="Proteomes" id="UP000230790">
    <property type="component" value="Unassembled WGS sequence"/>
</dbReference>
<dbReference type="Gene3D" id="3.40.1190.20">
    <property type="match status" value="1"/>
</dbReference>